<protein>
    <submittedName>
        <fullName evidence="1">Uncharacterized protein</fullName>
    </submittedName>
</protein>
<keyword evidence="2" id="KW-1185">Reference proteome</keyword>
<organism evidence="1 2">
    <name type="scientific">Catenuloplanes indicus</name>
    <dbReference type="NCBI Taxonomy" id="137267"/>
    <lineage>
        <taxon>Bacteria</taxon>
        <taxon>Bacillati</taxon>
        <taxon>Actinomycetota</taxon>
        <taxon>Actinomycetes</taxon>
        <taxon>Micromonosporales</taxon>
        <taxon>Micromonosporaceae</taxon>
        <taxon>Catenuloplanes</taxon>
    </lineage>
</organism>
<dbReference type="EMBL" id="JAUSUZ010000001">
    <property type="protein sequence ID" value="MDQ0371547.1"/>
    <property type="molecule type" value="Genomic_DNA"/>
</dbReference>
<reference evidence="1 2" key="1">
    <citation type="submission" date="2023-07" db="EMBL/GenBank/DDBJ databases">
        <title>Sequencing the genomes of 1000 actinobacteria strains.</title>
        <authorList>
            <person name="Klenk H.-P."/>
        </authorList>
    </citation>
    <scope>NUCLEOTIDE SEQUENCE [LARGE SCALE GENOMIC DNA]</scope>
    <source>
        <strain evidence="1 2">DSM 44709</strain>
    </source>
</reference>
<evidence type="ECO:0000313" key="1">
    <source>
        <dbReference type="EMBL" id="MDQ0371547.1"/>
    </source>
</evidence>
<dbReference type="RefSeq" id="WP_307248431.1">
    <property type="nucleotide sequence ID" value="NZ_JAUSUZ010000001.1"/>
</dbReference>
<dbReference type="Proteomes" id="UP001240236">
    <property type="component" value="Unassembled WGS sequence"/>
</dbReference>
<gene>
    <name evidence="1" type="ORF">J2S42_008216</name>
</gene>
<evidence type="ECO:0000313" key="2">
    <source>
        <dbReference type="Proteomes" id="UP001240236"/>
    </source>
</evidence>
<sequence>MTAVAFDISALTAYQRGTYDRLAPIAVVCPQCGSRPGSYCKSKSGYNVPFHKVRKDAVASWSYDERIAAVAQVRAEQAETRRRAVEQMAQPLTVAQQRTRATVSALVKQAYAEADARLDAEGAAAQAAADAFNETAPVGTLVRYWRGVRSGPASGVGRISHPASVLGGHSAVAWISGCSGAVGLTHVEVLDRAGLVEETAAALVVAL</sequence>
<proteinExistence type="predicted"/>
<comment type="caution">
    <text evidence="1">The sequence shown here is derived from an EMBL/GenBank/DDBJ whole genome shotgun (WGS) entry which is preliminary data.</text>
</comment>
<dbReference type="AlphaFoldDB" id="A0AAE3W942"/>
<name>A0AAE3W942_9ACTN</name>
<accession>A0AAE3W942</accession>